<gene>
    <name evidence="2" type="ORF">SAMN02910280_2363</name>
</gene>
<evidence type="ECO:0000256" key="1">
    <source>
        <dbReference type="SAM" id="Phobius"/>
    </source>
</evidence>
<protein>
    <recommendedName>
        <fullName evidence="4">DUF2178 domain-containing protein</fullName>
    </recommendedName>
</protein>
<feature type="transmembrane region" description="Helical" evidence="1">
    <location>
        <begin position="97"/>
        <end position="116"/>
    </location>
</feature>
<dbReference type="RefSeq" id="WP_072300616.1">
    <property type="nucleotide sequence ID" value="NZ_FPIP01000006.1"/>
</dbReference>
<keyword evidence="1" id="KW-1133">Transmembrane helix</keyword>
<dbReference type="EMBL" id="FPIP01000006">
    <property type="protein sequence ID" value="SFW40634.1"/>
    <property type="molecule type" value="Genomic_DNA"/>
</dbReference>
<dbReference type="AlphaFoldDB" id="A0A1K1NYM2"/>
<proteinExistence type="predicted"/>
<sequence length="147" mass="16467">MEEYRKKLKKRSVLYLLVLIVSFAGIGTFFVFGRVLFGMDVELRRSFGGIFGILFLASFAGILSSTMTLGDENKLKKEYIRSTDERNLVIEARSSNVTLNIVMAGLYIGFVIITLFSDNGAGKVLGICCYSTLLIKSIVKSYYNKKM</sequence>
<dbReference type="Proteomes" id="UP000183461">
    <property type="component" value="Unassembled WGS sequence"/>
</dbReference>
<accession>A0A1K1NYM2</accession>
<reference evidence="2 3" key="1">
    <citation type="submission" date="2016-11" db="EMBL/GenBank/DDBJ databases">
        <authorList>
            <person name="Jaros S."/>
            <person name="Januszkiewicz K."/>
            <person name="Wedrychowicz H."/>
        </authorList>
    </citation>
    <scope>NUCLEOTIDE SEQUENCE [LARGE SCALE GENOMIC DNA]</scope>
    <source>
        <strain evidence="2 3">YL228</strain>
    </source>
</reference>
<evidence type="ECO:0000313" key="3">
    <source>
        <dbReference type="Proteomes" id="UP000183461"/>
    </source>
</evidence>
<keyword evidence="1" id="KW-0812">Transmembrane</keyword>
<keyword evidence="1" id="KW-0472">Membrane</keyword>
<organism evidence="2 3">
    <name type="scientific">Ruminococcus flavefaciens</name>
    <dbReference type="NCBI Taxonomy" id="1265"/>
    <lineage>
        <taxon>Bacteria</taxon>
        <taxon>Bacillati</taxon>
        <taxon>Bacillota</taxon>
        <taxon>Clostridia</taxon>
        <taxon>Eubacteriales</taxon>
        <taxon>Oscillospiraceae</taxon>
        <taxon>Ruminococcus</taxon>
    </lineage>
</organism>
<feature type="transmembrane region" description="Helical" evidence="1">
    <location>
        <begin position="49"/>
        <end position="69"/>
    </location>
</feature>
<dbReference type="Pfam" id="PF09946">
    <property type="entry name" value="DUF2178"/>
    <property type="match status" value="1"/>
</dbReference>
<name>A0A1K1NYM2_RUMFL</name>
<feature type="transmembrane region" description="Helical" evidence="1">
    <location>
        <begin position="12"/>
        <end position="37"/>
    </location>
</feature>
<evidence type="ECO:0008006" key="4">
    <source>
        <dbReference type="Google" id="ProtNLM"/>
    </source>
</evidence>
<evidence type="ECO:0000313" key="2">
    <source>
        <dbReference type="EMBL" id="SFW40634.1"/>
    </source>
</evidence>
<dbReference type="InterPro" id="IPR019235">
    <property type="entry name" value="DUF2178_TM"/>
</dbReference>